<accession>A0A1G7L5Y1</accession>
<organism evidence="1 2">
    <name type="scientific">Halorubrum xinjiangense</name>
    <dbReference type="NCBI Taxonomy" id="261291"/>
    <lineage>
        <taxon>Archaea</taxon>
        <taxon>Methanobacteriati</taxon>
        <taxon>Methanobacteriota</taxon>
        <taxon>Stenosarchaea group</taxon>
        <taxon>Halobacteria</taxon>
        <taxon>Halobacteriales</taxon>
        <taxon>Haloferacaceae</taxon>
        <taxon>Halorubrum</taxon>
    </lineage>
</organism>
<dbReference type="EMBL" id="FNBO01000004">
    <property type="protein sequence ID" value="SDF44937.1"/>
    <property type="molecule type" value="Genomic_DNA"/>
</dbReference>
<dbReference type="AlphaFoldDB" id="A0A1G7L5Y1"/>
<protein>
    <submittedName>
        <fullName evidence="1">Uncharacterized protein</fullName>
    </submittedName>
</protein>
<keyword evidence="2" id="KW-1185">Reference proteome</keyword>
<dbReference type="RefSeq" id="WP_262488592.1">
    <property type="nucleotide sequence ID" value="NZ_FNBO01000004.1"/>
</dbReference>
<evidence type="ECO:0000313" key="1">
    <source>
        <dbReference type="EMBL" id="SDF44937.1"/>
    </source>
</evidence>
<proteinExistence type="predicted"/>
<evidence type="ECO:0000313" key="2">
    <source>
        <dbReference type="Proteomes" id="UP000324020"/>
    </source>
</evidence>
<sequence length="44" mass="5115">MKTTIERLVCRHRYERRAVVIDPDEVVERCPKCGKERIRAASGS</sequence>
<gene>
    <name evidence="1" type="ORF">SAMN04488067_104232</name>
</gene>
<name>A0A1G7L5Y1_9EURY</name>
<reference evidence="1 2" key="1">
    <citation type="submission" date="2016-10" db="EMBL/GenBank/DDBJ databases">
        <authorList>
            <person name="Varghese N."/>
            <person name="Submissions S."/>
        </authorList>
    </citation>
    <scope>NUCLEOTIDE SEQUENCE [LARGE SCALE GENOMIC DNA]</scope>
    <source>
        <strain evidence="1 2">CGMCC 1.3527</strain>
    </source>
</reference>
<dbReference type="Proteomes" id="UP000324020">
    <property type="component" value="Unassembled WGS sequence"/>
</dbReference>